<protein>
    <submittedName>
        <fullName evidence="1">Uncharacterized protein</fullName>
    </submittedName>
</protein>
<dbReference type="Proteomes" id="UP000324800">
    <property type="component" value="Unassembled WGS sequence"/>
</dbReference>
<reference evidence="1 2" key="1">
    <citation type="submission" date="2019-03" db="EMBL/GenBank/DDBJ databases">
        <title>Single cell metagenomics reveals metabolic interactions within the superorganism composed of flagellate Streblomastix strix and complex community of Bacteroidetes bacteria on its surface.</title>
        <authorList>
            <person name="Treitli S.C."/>
            <person name="Kolisko M."/>
            <person name="Husnik F."/>
            <person name="Keeling P."/>
            <person name="Hampl V."/>
        </authorList>
    </citation>
    <scope>NUCLEOTIDE SEQUENCE [LARGE SCALE GENOMIC DNA]</scope>
    <source>
        <strain evidence="1">ST1C</strain>
    </source>
</reference>
<dbReference type="EMBL" id="SNRW01028760">
    <property type="protein sequence ID" value="KAA6359194.1"/>
    <property type="molecule type" value="Genomic_DNA"/>
</dbReference>
<proteinExistence type="predicted"/>
<accession>A0A5J4TLC3</accession>
<sequence length="416" mass="47457">MLQDAQLEGIRELTDNTVAMFNLNKGRAALPLAGLVNSILLIAGQQGWKVEALHIPGIMNKEPDLLMKLKVEITMDAFAIHINRQHRKFCSITKHMGDGEGLIINHLGESNSNIASTNTPAFTHNYEGQGGPRQDSSDHSTQVARPILIYGTSRDYNIDYQTGLERIITDSGQQNEEETIVSPIKLNIHVQGFIQPSERLFRFLLEDYGLKQEVVQGIVESWHGQWRRHVSALKIVVKYLEQNNYQQKELRTLEQSSVFMANFLSDQMDNGASDNSFKSCRGALAVLQSFIGYKEEQVHSKLVAQLIKPVLMRTRHKDREIEQWDLNRLLEQITKEEVELLQSNLSLEEIMTISLTLCMTFTVARLAELFRATLINETEKEITLETVILKKLSRIIEQKIKNALDQRICSVYWLKA</sequence>
<comment type="caution">
    <text evidence="1">The sequence shown here is derived from an EMBL/GenBank/DDBJ whole genome shotgun (WGS) entry which is preliminary data.</text>
</comment>
<name>A0A5J4TLC3_9EUKA</name>
<evidence type="ECO:0000313" key="1">
    <source>
        <dbReference type="EMBL" id="KAA6359194.1"/>
    </source>
</evidence>
<evidence type="ECO:0000313" key="2">
    <source>
        <dbReference type="Proteomes" id="UP000324800"/>
    </source>
</evidence>
<dbReference type="AlphaFoldDB" id="A0A5J4TLC3"/>
<organism evidence="1 2">
    <name type="scientific">Streblomastix strix</name>
    <dbReference type="NCBI Taxonomy" id="222440"/>
    <lineage>
        <taxon>Eukaryota</taxon>
        <taxon>Metamonada</taxon>
        <taxon>Preaxostyla</taxon>
        <taxon>Oxymonadida</taxon>
        <taxon>Streblomastigidae</taxon>
        <taxon>Streblomastix</taxon>
    </lineage>
</organism>
<gene>
    <name evidence="1" type="ORF">EZS28_045279</name>
</gene>